<evidence type="ECO:0000256" key="5">
    <source>
        <dbReference type="ARBA" id="ARBA00023172"/>
    </source>
</evidence>
<dbReference type="Gene3D" id="1.10.10.60">
    <property type="entry name" value="Homeodomain-like"/>
    <property type="match status" value="1"/>
</dbReference>
<sequence>MNHLALEQRYQISDLHHAGHSRGQIAQQVGVHKSTISRELRRNSDGRNGAYRPELAQRKSEERQRAKPRKKRFTAPMQQYVVRKLKEDLSPEQIAGEARRKGVDCVCAERIYQYVWTDKKRGGRLYRHLRTKGKKYAKRGSLRGKRGQIPGRVDIDQRPEIVEQKQRIGDVEMDLVVGKYHKGALLTINDRATGMLKMGYVQSKEAAVVQAKAVELLSDWKALLHTVTTDNGKEFAYHNKISEELGVDCYFAKPYHSWERGANENLNGLVRQYFPKGMNFGRITEQRVNEVVDMLNQRPRKRFGFRSPQEVFQNATLNNEGVAFIT</sequence>
<evidence type="ECO:0000256" key="4">
    <source>
        <dbReference type="ARBA" id="ARBA00023125"/>
    </source>
</evidence>
<reference evidence="8 9" key="1">
    <citation type="submission" date="2020-08" db="EMBL/GenBank/DDBJ databases">
        <title>Genomic Encyclopedia of Type Strains, Phase IV (KMG-IV): sequencing the most valuable type-strain genomes for metagenomic binning, comparative biology and taxonomic classification.</title>
        <authorList>
            <person name="Goeker M."/>
        </authorList>
    </citation>
    <scope>NUCLEOTIDE SEQUENCE [LARGE SCALE GENOMIC DNA]</scope>
    <source>
        <strain evidence="8 9">DSM 105074</strain>
    </source>
</reference>
<dbReference type="GO" id="GO:0004803">
    <property type="term" value="F:transposase activity"/>
    <property type="evidence" value="ECO:0007669"/>
    <property type="project" value="InterPro"/>
</dbReference>
<comment type="similarity">
    <text evidence="2">Belongs to the transposase IS30 family.</text>
</comment>
<dbReference type="PROSITE" id="PS01043">
    <property type="entry name" value="TRANSPOSASE_IS30"/>
    <property type="match status" value="1"/>
</dbReference>
<proteinExistence type="inferred from homology"/>
<dbReference type="GO" id="GO:0005829">
    <property type="term" value="C:cytosol"/>
    <property type="evidence" value="ECO:0007669"/>
    <property type="project" value="TreeGrafter"/>
</dbReference>
<dbReference type="InterPro" id="IPR001598">
    <property type="entry name" value="Transposase_IS30_CS"/>
</dbReference>
<dbReference type="EMBL" id="JACHGF010000013">
    <property type="protein sequence ID" value="MBB5287080.1"/>
    <property type="molecule type" value="Genomic_DNA"/>
</dbReference>
<keyword evidence="4" id="KW-0238">DNA-binding</keyword>
<dbReference type="InterPro" id="IPR001584">
    <property type="entry name" value="Integrase_cat-core"/>
</dbReference>
<evidence type="ECO:0000313" key="9">
    <source>
        <dbReference type="Proteomes" id="UP000557307"/>
    </source>
</evidence>
<evidence type="ECO:0000259" key="7">
    <source>
        <dbReference type="PROSITE" id="PS50994"/>
    </source>
</evidence>
<dbReference type="GO" id="GO:0006313">
    <property type="term" value="P:DNA transposition"/>
    <property type="evidence" value="ECO:0007669"/>
    <property type="project" value="InterPro"/>
</dbReference>
<evidence type="ECO:0000313" key="8">
    <source>
        <dbReference type="EMBL" id="MBB5287080.1"/>
    </source>
</evidence>
<dbReference type="InterPro" id="IPR051917">
    <property type="entry name" value="Transposase-Integrase"/>
</dbReference>
<dbReference type="NCBIfam" id="NF033563">
    <property type="entry name" value="transpos_IS30"/>
    <property type="match status" value="1"/>
</dbReference>
<dbReference type="RefSeq" id="WP_184178824.1">
    <property type="nucleotide sequence ID" value="NZ_JACHGF010000013.1"/>
</dbReference>
<feature type="region of interest" description="Disordered" evidence="6">
    <location>
        <begin position="19"/>
        <end position="77"/>
    </location>
</feature>
<dbReference type="AlphaFoldDB" id="A0A840U4R4"/>
<evidence type="ECO:0000256" key="3">
    <source>
        <dbReference type="ARBA" id="ARBA00022578"/>
    </source>
</evidence>
<protein>
    <submittedName>
        <fullName evidence="8">IS30 family transposase</fullName>
    </submittedName>
</protein>
<dbReference type="Proteomes" id="UP000557307">
    <property type="component" value="Unassembled WGS sequence"/>
</dbReference>
<dbReference type="SUPFAM" id="SSF46689">
    <property type="entry name" value="Homeodomain-like"/>
    <property type="match status" value="1"/>
</dbReference>
<dbReference type="GO" id="GO:0003677">
    <property type="term" value="F:DNA binding"/>
    <property type="evidence" value="ECO:0007669"/>
    <property type="project" value="UniProtKB-KW"/>
</dbReference>
<dbReference type="InterPro" id="IPR036397">
    <property type="entry name" value="RNaseH_sf"/>
</dbReference>
<organism evidence="8 9">
    <name type="scientific">Rhabdobacter roseus</name>
    <dbReference type="NCBI Taxonomy" id="1655419"/>
    <lineage>
        <taxon>Bacteria</taxon>
        <taxon>Pseudomonadati</taxon>
        <taxon>Bacteroidota</taxon>
        <taxon>Cytophagia</taxon>
        <taxon>Cytophagales</taxon>
        <taxon>Cytophagaceae</taxon>
        <taxon>Rhabdobacter</taxon>
    </lineage>
</organism>
<accession>A0A840U4R4</accession>
<dbReference type="InterPro" id="IPR009057">
    <property type="entry name" value="Homeodomain-like_sf"/>
</dbReference>
<keyword evidence="9" id="KW-1185">Reference proteome</keyword>
<dbReference type="SUPFAM" id="SSF53098">
    <property type="entry name" value="Ribonuclease H-like"/>
    <property type="match status" value="1"/>
</dbReference>
<dbReference type="InterPro" id="IPR012337">
    <property type="entry name" value="RNaseH-like_sf"/>
</dbReference>
<dbReference type="PANTHER" id="PTHR10948">
    <property type="entry name" value="TRANSPOSASE"/>
    <property type="match status" value="1"/>
</dbReference>
<evidence type="ECO:0000256" key="2">
    <source>
        <dbReference type="ARBA" id="ARBA00006363"/>
    </source>
</evidence>
<feature type="compositionally biased region" description="Basic and acidic residues" evidence="6">
    <location>
        <begin position="55"/>
        <end position="65"/>
    </location>
</feature>
<name>A0A840U4R4_9BACT</name>
<dbReference type="Pfam" id="PF13936">
    <property type="entry name" value="HTH_38"/>
    <property type="match status" value="1"/>
</dbReference>
<evidence type="ECO:0000256" key="1">
    <source>
        <dbReference type="ARBA" id="ARBA00002190"/>
    </source>
</evidence>
<dbReference type="GO" id="GO:0015074">
    <property type="term" value="P:DNA integration"/>
    <property type="evidence" value="ECO:0007669"/>
    <property type="project" value="InterPro"/>
</dbReference>
<keyword evidence="3" id="KW-0815">Transposition</keyword>
<keyword evidence="5" id="KW-0233">DNA recombination</keyword>
<gene>
    <name evidence="8" type="ORF">HNQ92_005242</name>
</gene>
<feature type="domain" description="Integrase catalytic" evidence="7">
    <location>
        <begin position="155"/>
        <end position="316"/>
    </location>
</feature>
<dbReference type="InterPro" id="IPR053392">
    <property type="entry name" value="Transposase_IS30-like"/>
</dbReference>
<dbReference type="PANTHER" id="PTHR10948:SF23">
    <property type="entry name" value="TRANSPOSASE INSI FOR INSERTION SEQUENCE ELEMENT IS30A-RELATED"/>
    <property type="match status" value="1"/>
</dbReference>
<feature type="compositionally biased region" description="Basic and acidic residues" evidence="6">
    <location>
        <begin position="36"/>
        <end position="45"/>
    </location>
</feature>
<dbReference type="InterPro" id="IPR025246">
    <property type="entry name" value="IS30-like_HTH"/>
</dbReference>
<dbReference type="PROSITE" id="PS50994">
    <property type="entry name" value="INTEGRASE"/>
    <property type="match status" value="1"/>
</dbReference>
<comment type="caution">
    <text evidence="8">The sequence shown here is derived from an EMBL/GenBank/DDBJ whole genome shotgun (WGS) entry which is preliminary data.</text>
</comment>
<dbReference type="Gene3D" id="3.30.420.10">
    <property type="entry name" value="Ribonuclease H-like superfamily/Ribonuclease H"/>
    <property type="match status" value="1"/>
</dbReference>
<evidence type="ECO:0000256" key="6">
    <source>
        <dbReference type="SAM" id="MobiDB-lite"/>
    </source>
</evidence>
<comment type="function">
    <text evidence="1">Required for the transposition of the insertion element.</text>
</comment>